<dbReference type="EMBL" id="UINC01134389">
    <property type="protein sequence ID" value="SVD17903.1"/>
    <property type="molecule type" value="Genomic_DNA"/>
</dbReference>
<reference evidence="2" key="1">
    <citation type="submission" date="2018-05" db="EMBL/GenBank/DDBJ databases">
        <authorList>
            <person name="Lanie J.A."/>
            <person name="Ng W.-L."/>
            <person name="Kazmierczak K.M."/>
            <person name="Andrzejewski T.M."/>
            <person name="Davidsen T.M."/>
            <person name="Wayne K.J."/>
            <person name="Tettelin H."/>
            <person name="Glass J.I."/>
            <person name="Rusch D."/>
            <person name="Podicherti R."/>
            <person name="Tsui H.-C.T."/>
            <person name="Winkler M.E."/>
        </authorList>
    </citation>
    <scope>NUCLEOTIDE SEQUENCE</scope>
</reference>
<sequence>PRSQVPPGWSGPPVPDSSPLVQLSVPACPAPIRGFLSPDETSIL</sequence>
<feature type="non-terminal residue" evidence="2">
    <location>
        <position position="1"/>
    </location>
</feature>
<proteinExistence type="predicted"/>
<name>A0A382T7B6_9ZZZZ</name>
<organism evidence="2">
    <name type="scientific">marine metagenome</name>
    <dbReference type="NCBI Taxonomy" id="408172"/>
    <lineage>
        <taxon>unclassified sequences</taxon>
        <taxon>metagenomes</taxon>
        <taxon>ecological metagenomes</taxon>
    </lineage>
</organism>
<evidence type="ECO:0000313" key="2">
    <source>
        <dbReference type="EMBL" id="SVD17903.1"/>
    </source>
</evidence>
<gene>
    <name evidence="2" type="ORF">METZ01_LOCUS370757</name>
</gene>
<accession>A0A382T7B6</accession>
<evidence type="ECO:0000256" key="1">
    <source>
        <dbReference type="SAM" id="MobiDB-lite"/>
    </source>
</evidence>
<dbReference type="AlphaFoldDB" id="A0A382T7B6"/>
<feature type="region of interest" description="Disordered" evidence="1">
    <location>
        <begin position="1"/>
        <end position="22"/>
    </location>
</feature>
<protein>
    <submittedName>
        <fullName evidence="2">Uncharacterized protein</fullName>
    </submittedName>
</protein>
<feature type="non-terminal residue" evidence="2">
    <location>
        <position position="44"/>
    </location>
</feature>